<dbReference type="GO" id="GO:0005524">
    <property type="term" value="F:ATP binding"/>
    <property type="evidence" value="ECO:0007669"/>
    <property type="project" value="UniProtKB-KW"/>
</dbReference>
<comment type="caution">
    <text evidence="13">The sequence shown here is derived from an EMBL/GenBank/DDBJ whole genome shotgun (WGS) entry which is preliminary data.</text>
</comment>
<evidence type="ECO:0000313" key="14">
    <source>
        <dbReference type="Proteomes" id="UP000239494"/>
    </source>
</evidence>
<keyword evidence="7" id="KW-0067">ATP-binding</keyword>
<keyword evidence="3" id="KW-0597">Phosphoprotein</keyword>
<dbReference type="PANTHER" id="PTHR24421:SF10">
    <property type="entry name" value="NITRATE_NITRITE SENSOR PROTEIN NARQ"/>
    <property type="match status" value="1"/>
</dbReference>
<reference evidence="13 14" key="1">
    <citation type="submission" date="2018-03" db="EMBL/GenBank/DDBJ databases">
        <title>Genomic Encyclopedia of Archaeal and Bacterial Type Strains, Phase II (KMG-II): from individual species to whole genera.</title>
        <authorList>
            <person name="Goeker M."/>
        </authorList>
    </citation>
    <scope>NUCLEOTIDE SEQUENCE [LARGE SCALE GENOMIC DNA]</scope>
    <source>
        <strain evidence="13 14">DSM 44720</strain>
    </source>
</reference>
<dbReference type="InterPro" id="IPR036890">
    <property type="entry name" value="HATPase_C_sf"/>
</dbReference>
<dbReference type="EMBL" id="PVTF01000008">
    <property type="protein sequence ID" value="PRY39006.1"/>
    <property type="molecule type" value="Genomic_DNA"/>
</dbReference>
<evidence type="ECO:0000256" key="8">
    <source>
        <dbReference type="ARBA" id="ARBA00023012"/>
    </source>
</evidence>
<evidence type="ECO:0000256" key="4">
    <source>
        <dbReference type="ARBA" id="ARBA00022679"/>
    </source>
</evidence>
<feature type="domain" description="Histidine kinase/HSP90-like ATPase" evidence="11">
    <location>
        <begin position="319"/>
        <end position="409"/>
    </location>
</feature>
<dbReference type="InterPro" id="IPR050482">
    <property type="entry name" value="Sensor_HK_TwoCompSys"/>
</dbReference>
<dbReference type="Gene3D" id="1.20.5.1930">
    <property type="match status" value="1"/>
</dbReference>
<dbReference type="PANTHER" id="PTHR24421">
    <property type="entry name" value="NITRATE/NITRITE SENSOR PROTEIN NARX-RELATED"/>
    <property type="match status" value="1"/>
</dbReference>
<keyword evidence="10" id="KW-1133">Transmembrane helix</keyword>
<keyword evidence="8" id="KW-0902">Two-component regulatory system</keyword>
<dbReference type="Gene3D" id="3.30.565.10">
    <property type="entry name" value="Histidine kinase-like ATPase, C-terminal domain"/>
    <property type="match status" value="1"/>
</dbReference>
<feature type="domain" description="Signal transduction histidine kinase subgroup 3 dimerisation and phosphoacceptor" evidence="12">
    <location>
        <begin position="208"/>
        <end position="271"/>
    </location>
</feature>
<feature type="coiled-coil region" evidence="9">
    <location>
        <begin position="176"/>
        <end position="210"/>
    </location>
</feature>
<dbReference type="AlphaFoldDB" id="A0A2T0T021"/>
<evidence type="ECO:0000256" key="3">
    <source>
        <dbReference type="ARBA" id="ARBA00022553"/>
    </source>
</evidence>
<evidence type="ECO:0000256" key="6">
    <source>
        <dbReference type="ARBA" id="ARBA00022777"/>
    </source>
</evidence>
<dbReference type="Pfam" id="PF07730">
    <property type="entry name" value="HisKA_3"/>
    <property type="match status" value="1"/>
</dbReference>
<evidence type="ECO:0000259" key="11">
    <source>
        <dbReference type="Pfam" id="PF02518"/>
    </source>
</evidence>
<evidence type="ECO:0000256" key="7">
    <source>
        <dbReference type="ARBA" id="ARBA00022840"/>
    </source>
</evidence>
<sequence>MDTGVHESCTGLGIRVWGDTVIRMRASRDLLWLVVAVVVFGGLDLLVYGLSPPTTGWAGPRAALLLQLSVDVSLLLLARFPARVASWALVVAVVMLVSEEFAPGLFTPVDPAAHATLPYATPAIVVNLVRLTDRRHAFVVTGLLAVLGTRPWDPAWDTTPLGIVNTVLPALAVLYLRARRELVDSLRERAERAEREQVLLAERARAEERRRLAEEMHDVVTHQLTLVVLHAGALGTESADPAARAAAEDIRQAGAKALAELRDLLGVLRNTEVTPAGEPVRPDAPDPRTLVVEARAVGETVSFAVDGDPGQIAPTVLRTAFRVVQESLTNARKHAPGAEVAVTMTYRPDGVTVRVANGAPSRAPDGALARSGSGTGLLGLAQRVELTGGTLRTGPTPGGGYQVDAILPAYVPTRGDTA</sequence>
<gene>
    <name evidence="13" type="ORF">CLV43_108406</name>
</gene>
<protein>
    <recommendedName>
        <fullName evidence="2">histidine kinase</fullName>
        <ecNumber evidence="2">2.7.13.3</ecNumber>
    </recommendedName>
</protein>
<evidence type="ECO:0000256" key="5">
    <source>
        <dbReference type="ARBA" id="ARBA00022741"/>
    </source>
</evidence>
<dbReference type="InterPro" id="IPR011712">
    <property type="entry name" value="Sig_transdc_His_kin_sub3_dim/P"/>
</dbReference>
<evidence type="ECO:0000256" key="10">
    <source>
        <dbReference type="SAM" id="Phobius"/>
    </source>
</evidence>
<dbReference type="Pfam" id="PF02518">
    <property type="entry name" value="HATPase_c"/>
    <property type="match status" value="1"/>
</dbReference>
<dbReference type="GO" id="GO:0016020">
    <property type="term" value="C:membrane"/>
    <property type="evidence" value="ECO:0007669"/>
    <property type="project" value="InterPro"/>
</dbReference>
<dbReference type="Proteomes" id="UP000239494">
    <property type="component" value="Unassembled WGS sequence"/>
</dbReference>
<evidence type="ECO:0000256" key="9">
    <source>
        <dbReference type="SAM" id="Coils"/>
    </source>
</evidence>
<feature type="transmembrane region" description="Helical" evidence="10">
    <location>
        <begin position="30"/>
        <end position="50"/>
    </location>
</feature>
<dbReference type="CDD" id="cd16917">
    <property type="entry name" value="HATPase_UhpB-NarQ-NarX-like"/>
    <property type="match status" value="1"/>
</dbReference>
<name>A0A2T0T021_9PSEU</name>
<keyword evidence="4" id="KW-0808">Transferase</keyword>
<accession>A0A2T0T021</accession>
<keyword evidence="5" id="KW-0547">Nucleotide-binding</keyword>
<evidence type="ECO:0000313" key="13">
    <source>
        <dbReference type="EMBL" id="PRY39006.1"/>
    </source>
</evidence>
<keyword evidence="9" id="KW-0175">Coiled coil</keyword>
<evidence type="ECO:0000256" key="1">
    <source>
        <dbReference type="ARBA" id="ARBA00000085"/>
    </source>
</evidence>
<dbReference type="InterPro" id="IPR003594">
    <property type="entry name" value="HATPase_dom"/>
</dbReference>
<dbReference type="GO" id="GO:0000155">
    <property type="term" value="F:phosphorelay sensor kinase activity"/>
    <property type="evidence" value="ECO:0007669"/>
    <property type="project" value="InterPro"/>
</dbReference>
<proteinExistence type="predicted"/>
<evidence type="ECO:0000256" key="2">
    <source>
        <dbReference type="ARBA" id="ARBA00012438"/>
    </source>
</evidence>
<keyword evidence="10" id="KW-0472">Membrane</keyword>
<dbReference type="SUPFAM" id="SSF55874">
    <property type="entry name" value="ATPase domain of HSP90 chaperone/DNA topoisomerase II/histidine kinase"/>
    <property type="match status" value="1"/>
</dbReference>
<comment type="catalytic activity">
    <reaction evidence="1">
        <text>ATP + protein L-histidine = ADP + protein N-phospho-L-histidine.</text>
        <dbReference type="EC" id="2.7.13.3"/>
    </reaction>
</comment>
<evidence type="ECO:0000259" key="12">
    <source>
        <dbReference type="Pfam" id="PF07730"/>
    </source>
</evidence>
<dbReference type="EC" id="2.7.13.3" evidence="2"/>
<organism evidence="13 14">
    <name type="scientific">Umezawaea tangerina</name>
    <dbReference type="NCBI Taxonomy" id="84725"/>
    <lineage>
        <taxon>Bacteria</taxon>
        <taxon>Bacillati</taxon>
        <taxon>Actinomycetota</taxon>
        <taxon>Actinomycetes</taxon>
        <taxon>Pseudonocardiales</taxon>
        <taxon>Pseudonocardiaceae</taxon>
        <taxon>Umezawaea</taxon>
    </lineage>
</organism>
<dbReference type="GO" id="GO:0046983">
    <property type="term" value="F:protein dimerization activity"/>
    <property type="evidence" value="ECO:0007669"/>
    <property type="project" value="InterPro"/>
</dbReference>
<keyword evidence="14" id="KW-1185">Reference proteome</keyword>
<keyword evidence="10" id="KW-0812">Transmembrane</keyword>
<keyword evidence="6 13" id="KW-0418">Kinase</keyword>